<dbReference type="AlphaFoldDB" id="A0A6A6JMS1"/>
<reference evidence="2" key="1">
    <citation type="journal article" date="2020" name="Stud. Mycol.">
        <title>101 Dothideomycetes genomes: a test case for predicting lifestyles and emergence of pathogens.</title>
        <authorList>
            <person name="Haridas S."/>
            <person name="Albert R."/>
            <person name="Binder M."/>
            <person name="Bloem J."/>
            <person name="Labutti K."/>
            <person name="Salamov A."/>
            <person name="Andreopoulos B."/>
            <person name="Baker S."/>
            <person name="Barry K."/>
            <person name="Bills G."/>
            <person name="Bluhm B."/>
            <person name="Cannon C."/>
            <person name="Castanera R."/>
            <person name="Culley D."/>
            <person name="Daum C."/>
            <person name="Ezra D."/>
            <person name="Gonzalez J."/>
            <person name="Henrissat B."/>
            <person name="Kuo A."/>
            <person name="Liang C."/>
            <person name="Lipzen A."/>
            <person name="Lutzoni F."/>
            <person name="Magnuson J."/>
            <person name="Mondo S."/>
            <person name="Nolan M."/>
            <person name="Ohm R."/>
            <person name="Pangilinan J."/>
            <person name="Park H.-J."/>
            <person name="Ramirez L."/>
            <person name="Alfaro M."/>
            <person name="Sun H."/>
            <person name="Tritt A."/>
            <person name="Yoshinaga Y."/>
            <person name="Zwiers L.-H."/>
            <person name="Turgeon B."/>
            <person name="Goodwin S."/>
            <person name="Spatafora J."/>
            <person name="Crous P."/>
            <person name="Grigoriev I."/>
        </authorList>
    </citation>
    <scope>NUCLEOTIDE SEQUENCE</scope>
    <source>
        <strain evidence="2">CBS 379.55</strain>
    </source>
</reference>
<keyword evidence="1" id="KW-0812">Transmembrane</keyword>
<keyword evidence="3" id="KW-1185">Reference proteome</keyword>
<keyword evidence="1" id="KW-1133">Transmembrane helix</keyword>
<feature type="transmembrane region" description="Helical" evidence="1">
    <location>
        <begin position="55"/>
        <end position="74"/>
    </location>
</feature>
<dbReference type="EMBL" id="ML986490">
    <property type="protein sequence ID" value="KAF2277525.1"/>
    <property type="molecule type" value="Genomic_DNA"/>
</dbReference>
<organism evidence="2 3">
    <name type="scientific">Westerdykella ornata</name>
    <dbReference type="NCBI Taxonomy" id="318751"/>
    <lineage>
        <taxon>Eukaryota</taxon>
        <taxon>Fungi</taxon>
        <taxon>Dikarya</taxon>
        <taxon>Ascomycota</taxon>
        <taxon>Pezizomycotina</taxon>
        <taxon>Dothideomycetes</taxon>
        <taxon>Pleosporomycetidae</taxon>
        <taxon>Pleosporales</taxon>
        <taxon>Sporormiaceae</taxon>
        <taxon>Westerdykella</taxon>
    </lineage>
</organism>
<name>A0A6A6JMS1_WESOR</name>
<evidence type="ECO:0000256" key="1">
    <source>
        <dbReference type="SAM" id="Phobius"/>
    </source>
</evidence>
<gene>
    <name evidence="2" type="ORF">EI97DRAFT_296370</name>
</gene>
<protein>
    <submittedName>
        <fullName evidence="2">Uncharacterized protein</fullName>
    </submittedName>
</protein>
<keyword evidence="1" id="KW-0472">Membrane</keyword>
<feature type="transmembrane region" description="Helical" evidence="1">
    <location>
        <begin position="20"/>
        <end position="43"/>
    </location>
</feature>
<dbReference type="RefSeq" id="XP_033655064.1">
    <property type="nucleotide sequence ID" value="XM_033794486.1"/>
</dbReference>
<accession>A0A6A6JMS1</accession>
<sequence length="79" mass="9185">MCPVRGTYNRKPKNKRPWRYYIIALLFSPPFQAIHVSASLLYYQGSNGAFKRCKVMQFDYIWCEIVIMIGYSAGLPTSK</sequence>
<proteinExistence type="predicted"/>
<dbReference type="GeneID" id="54547661"/>
<dbReference type="Proteomes" id="UP000800097">
    <property type="component" value="Unassembled WGS sequence"/>
</dbReference>
<evidence type="ECO:0000313" key="2">
    <source>
        <dbReference type="EMBL" id="KAF2277525.1"/>
    </source>
</evidence>
<evidence type="ECO:0000313" key="3">
    <source>
        <dbReference type="Proteomes" id="UP000800097"/>
    </source>
</evidence>